<reference evidence="2" key="1">
    <citation type="submission" date="2022-07" db="EMBL/GenBank/DDBJ databases">
        <title>Genome sequencing of Photobacterium atrarenae GJH2-4.</title>
        <authorList>
            <person name="Park S.-J."/>
        </authorList>
    </citation>
    <scope>NUCLEOTIDE SEQUENCE</scope>
    <source>
        <strain evidence="2">GJH2-4</strain>
    </source>
</reference>
<dbReference type="InterPro" id="IPR032710">
    <property type="entry name" value="NTF2-like_dom_sf"/>
</dbReference>
<dbReference type="Gene3D" id="3.10.450.50">
    <property type="match status" value="1"/>
</dbReference>
<accession>A0ABY5GNE7</accession>
<dbReference type="SUPFAM" id="SSF54427">
    <property type="entry name" value="NTF2-like"/>
    <property type="match status" value="1"/>
</dbReference>
<protein>
    <submittedName>
        <fullName evidence="2">Nuclear transport factor 2 family protein</fullName>
    </submittedName>
</protein>
<dbReference type="RefSeq" id="WP_255391415.1">
    <property type="nucleotide sequence ID" value="NZ_CP101509.1"/>
</dbReference>
<dbReference type="Pfam" id="PF12680">
    <property type="entry name" value="SnoaL_2"/>
    <property type="match status" value="1"/>
</dbReference>
<proteinExistence type="predicted"/>
<evidence type="ECO:0000313" key="2">
    <source>
        <dbReference type="EMBL" id="UTV30072.1"/>
    </source>
</evidence>
<dbReference type="InterPro" id="IPR037401">
    <property type="entry name" value="SnoaL-like"/>
</dbReference>
<dbReference type="EMBL" id="CP101509">
    <property type="protein sequence ID" value="UTV30072.1"/>
    <property type="molecule type" value="Genomic_DNA"/>
</dbReference>
<gene>
    <name evidence="2" type="ORF">NNL38_24085</name>
</gene>
<evidence type="ECO:0000259" key="1">
    <source>
        <dbReference type="Pfam" id="PF12680"/>
    </source>
</evidence>
<keyword evidence="3" id="KW-1185">Reference proteome</keyword>
<feature type="domain" description="SnoaL-like" evidence="1">
    <location>
        <begin position="14"/>
        <end position="114"/>
    </location>
</feature>
<evidence type="ECO:0000313" key="3">
    <source>
        <dbReference type="Proteomes" id="UP001057998"/>
    </source>
</evidence>
<organism evidence="2 3">
    <name type="scientific">Photobacterium atrarenae</name>
    <dbReference type="NCBI Taxonomy" id="865757"/>
    <lineage>
        <taxon>Bacteria</taxon>
        <taxon>Pseudomonadati</taxon>
        <taxon>Pseudomonadota</taxon>
        <taxon>Gammaproteobacteria</taxon>
        <taxon>Vibrionales</taxon>
        <taxon>Vibrionaceae</taxon>
        <taxon>Photobacterium</taxon>
    </lineage>
</organism>
<dbReference type="Proteomes" id="UP001057998">
    <property type="component" value="Chromosome 2"/>
</dbReference>
<sequence>MDKPDHVIHQFVEVYSQLSKDHLSVLENLYHPDVIFEDPAHQVIGWDNLHAYFTRLFSTVRECQFVIRDTLTDGQIAYVQWEMIFSHPRLAGGRSRTVHGCSRLEIQENQISRHRDYFDMGEMIYEGVPVLGAAVRQIKARL</sequence>
<name>A0ABY5GNE7_9GAMM</name>